<sequence>MPPHIHKKHRHDLLIVNNIVDCCRKGNLSVQGFLSAHVSVPDWGYHLPTKEKPFFVTRDQGSCIDPETNPLQFRFPPMLGPQGDFPFPTNLDKITGHFCPRWMMTSVPDSKGRILDKKPNGGILVTPTERAPNRDPPKELIQIRAPTKRAGKKFFSSSTTHPNTFVTI</sequence>
<evidence type="ECO:0000256" key="1">
    <source>
        <dbReference type="SAM" id="MobiDB-lite"/>
    </source>
</evidence>
<name>A0A8X6Y8G8_9ARAC</name>
<proteinExistence type="predicted"/>
<protein>
    <submittedName>
        <fullName evidence="2">Uncharacterized protein</fullName>
    </submittedName>
</protein>
<keyword evidence="3" id="KW-1185">Reference proteome</keyword>
<feature type="region of interest" description="Disordered" evidence="1">
    <location>
        <begin position="110"/>
        <end position="136"/>
    </location>
</feature>
<evidence type="ECO:0000313" key="3">
    <source>
        <dbReference type="Proteomes" id="UP000886998"/>
    </source>
</evidence>
<comment type="caution">
    <text evidence="2">The sequence shown here is derived from an EMBL/GenBank/DDBJ whole genome shotgun (WGS) entry which is preliminary data.</text>
</comment>
<organism evidence="2 3">
    <name type="scientific">Trichonephila inaurata madagascariensis</name>
    <dbReference type="NCBI Taxonomy" id="2747483"/>
    <lineage>
        <taxon>Eukaryota</taxon>
        <taxon>Metazoa</taxon>
        <taxon>Ecdysozoa</taxon>
        <taxon>Arthropoda</taxon>
        <taxon>Chelicerata</taxon>
        <taxon>Arachnida</taxon>
        <taxon>Araneae</taxon>
        <taxon>Araneomorphae</taxon>
        <taxon>Entelegynae</taxon>
        <taxon>Araneoidea</taxon>
        <taxon>Nephilidae</taxon>
        <taxon>Trichonephila</taxon>
        <taxon>Trichonephila inaurata</taxon>
    </lineage>
</organism>
<dbReference type="AlphaFoldDB" id="A0A8X6Y8G8"/>
<dbReference type="EMBL" id="BMAV01016585">
    <property type="protein sequence ID" value="GFY67482.1"/>
    <property type="molecule type" value="Genomic_DNA"/>
</dbReference>
<reference evidence="2" key="1">
    <citation type="submission" date="2020-08" db="EMBL/GenBank/DDBJ databases">
        <title>Multicomponent nature underlies the extraordinary mechanical properties of spider dragline silk.</title>
        <authorList>
            <person name="Kono N."/>
            <person name="Nakamura H."/>
            <person name="Mori M."/>
            <person name="Yoshida Y."/>
            <person name="Ohtoshi R."/>
            <person name="Malay A.D."/>
            <person name="Moran D.A.P."/>
            <person name="Tomita M."/>
            <person name="Numata K."/>
            <person name="Arakawa K."/>
        </authorList>
    </citation>
    <scope>NUCLEOTIDE SEQUENCE</scope>
</reference>
<dbReference type="Proteomes" id="UP000886998">
    <property type="component" value="Unassembled WGS sequence"/>
</dbReference>
<accession>A0A8X6Y8G8</accession>
<feature type="compositionally biased region" description="Basic and acidic residues" evidence="1">
    <location>
        <begin position="110"/>
        <end position="119"/>
    </location>
</feature>
<evidence type="ECO:0000313" key="2">
    <source>
        <dbReference type="EMBL" id="GFY67482.1"/>
    </source>
</evidence>
<gene>
    <name evidence="2" type="ORF">TNIN_2841</name>
</gene>